<keyword evidence="2" id="KW-1185">Reference proteome</keyword>
<dbReference type="EMBL" id="SPUK01000007">
    <property type="protein sequence ID" value="TQV95689.1"/>
    <property type="molecule type" value="Genomic_DNA"/>
</dbReference>
<evidence type="ECO:0000313" key="1">
    <source>
        <dbReference type="EMBL" id="TQV95689.1"/>
    </source>
</evidence>
<proteinExistence type="predicted"/>
<evidence type="ECO:0000313" key="2">
    <source>
        <dbReference type="Proteomes" id="UP000315783"/>
    </source>
</evidence>
<accession>A0A545V1V2</accession>
<protein>
    <submittedName>
        <fullName evidence="1">Uncharacterized protein</fullName>
    </submittedName>
</protein>
<dbReference type="Proteomes" id="UP000315783">
    <property type="component" value="Unassembled WGS sequence"/>
</dbReference>
<gene>
    <name evidence="1" type="ORF">IF1G_05518</name>
</gene>
<reference evidence="1 2" key="1">
    <citation type="journal article" date="2019" name="Appl. Microbiol. Biotechnol.">
        <title>Genome sequence of Isaria javanica and comparative genome analysis insights into family S53 peptidase evolution in fungal entomopathogens.</title>
        <authorList>
            <person name="Lin R."/>
            <person name="Zhang X."/>
            <person name="Xin B."/>
            <person name="Zou M."/>
            <person name="Gao Y."/>
            <person name="Qin F."/>
            <person name="Hu Q."/>
            <person name="Xie B."/>
            <person name="Cheng X."/>
        </authorList>
    </citation>
    <scope>NUCLEOTIDE SEQUENCE [LARGE SCALE GENOMIC DNA]</scope>
    <source>
        <strain evidence="1 2">IJ1G</strain>
    </source>
</reference>
<comment type="caution">
    <text evidence="1">The sequence shown here is derived from an EMBL/GenBank/DDBJ whole genome shotgun (WGS) entry which is preliminary data.</text>
</comment>
<organism evidence="1 2">
    <name type="scientific">Cordyceps javanica</name>
    <dbReference type="NCBI Taxonomy" id="43265"/>
    <lineage>
        <taxon>Eukaryota</taxon>
        <taxon>Fungi</taxon>
        <taxon>Dikarya</taxon>
        <taxon>Ascomycota</taxon>
        <taxon>Pezizomycotina</taxon>
        <taxon>Sordariomycetes</taxon>
        <taxon>Hypocreomycetidae</taxon>
        <taxon>Hypocreales</taxon>
        <taxon>Cordycipitaceae</taxon>
        <taxon>Cordyceps</taxon>
    </lineage>
</organism>
<dbReference type="AlphaFoldDB" id="A0A545V1V2"/>
<sequence length="203" mass="22576">MLGQAHAMLDSMFRLPAGRKHPTFPRKRTAKFLASGLTFFSPFPSLSHTFSISPPFKKRLRFRPTAHPPIANQLPITRTFFFPLIKLRPPWLVPGRAFRRAGSSALQALQPCLVGPLTNTPLGASLPLLGAHPLWTWELPRQEKKKNRLEKALLAPSSSSSTLASRFRTKALRLVADIPSLSPSFFFCSATRSGHFLSLPVLL</sequence>
<name>A0A545V1V2_9HYPO</name>